<gene>
    <name evidence="2" type="ORF">TVAG_495860</name>
</gene>
<accession>A2DVM5</accession>
<dbReference type="EMBL" id="DS113254">
    <property type="protein sequence ID" value="EAY15567.1"/>
    <property type="molecule type" value="Genomic_DNA"/>
</dbReference>
<feature type="transmembrane region" description="Helical" evidence="1">
    <location>
        <begin position="191"/>
        <end position="209"/>
    </location>
</feature>
<feature type="transmembrane region" description="Helical" evidence="1">
    <location>
        <begin position="320"/>
        <end position="336"/>
    </location>
</feature>
<feature type="transmembrane region" description="Helical" evidence="1">
    <location>
        <begin position="221"/>
        <end position="240"/>
    </location>
</feature>
<keyword evidence="1" id="KW-0472">Membrane</keyword>
<feature type="transmembrane region" description="Helical" evidence="1">
    <location>
        <begin position="260"/>
        <end position="291"/>
    </location>
</feature>
<dbReference type="RefSeq" id="XP_001327790.1">
    <property type="nucleotide sequence ID" value="XM_001327755.1"/>
</dbReference>
<feature type="transmembrane region" description="Helical" evidence="1">
    <location>
        <begin position="476"/>
        <end position="496"/>
    </location>
</feature>
<evidence type="ECO:0000256" key="1">
    <source>
        <dbReference type="SAM" id="Phobius"/>
    </source>
</evidence>
<feature type="transmembrane region" description="Helical" evidence="1">
    <location>
        <begin position="446"/>
        <end position="464"/>
    </location>
</feature>
<reference evidence="2" key="2">
    <citation type="journal article" date="2007" name="Science">
        <title>Draft genome sequence of the sexually transmitted pathogen Trichomonas vaginalis.</title>
        <authorList>
            <person name="Carlton J.M."/>
            <person name="Hirt R.P."/>
            <person name="Silva J.C."/>
            <person name="Delcher A.L."/>
            <person name="Schatz M."/>
            <person name="Zhao Q."/>
            <person name="Wortman J.R."/>
            <person name="Bidwell S.L."/>
            <person name="Alsmark U.C.M."/>
            <person name="Besteiro S."/>
            <person name="Sicheritz-Ponten T."/>
            <person name="Noel C.J."/>
            <person name="Dacks J.B."/>
            <person name="Foster P.G."/>
            <person name="Simillion C."/>
            <person name="Van de Peer Y."/>
            <person name="Miranda-Saavedra D."/>
            <person name="Barton G.J."/>
            <person name="Westrop G.D."/>
            <person name="Mueller S."/>
            <person name="Dessi D."/>
            <person name="Fiori P.L."/>
            <person name="Ren Q."/>
            <person name="Paulsen I."/>
            <person name="Zhang H."/>
            <person name="Bastida-Corcuera F.D."/>
            <person name="Simoes-Barbosa A."/>
            <person name="Brown M.T."/>
            <person name="Hayes R.D."/>
            <person name="Mukherjee M."/>
            <person name="Okumura C.Y."/>
            <person name="Schneider R."/>
            <person name="Smith A.J."/>
            <person name="Vanacova S."/>
            <person name="Villalvazo M."/>
            <person name="Haas B.J."/>
            <person name="Pertea M."/>
            <person name="Feldblyum T.V."/>
            <person name="Utterback T.R."/>
            <person name="Shu C.L."/>
            <person name="Osoegawa K."/>
            <person name="de Jong P.J."/>
            <person name="Hrdy I."/>
            <person name="Horvathova L."/>
            <person name="Zubacova Z."/>
            <person name="Dolezal P."/>
            <person name="Malik S.B."/>
            <person name="Logsdon J.M. Jr."/>
            <person name="Henze K."/>
            <person name="Gupta A."/>
            <person name="Wang C.C."/>
            <person name="Dunne R.L."/>
            <person name="Upcroft J.A."/>
            <person name="Upcroft P."/>
            <person name="White O."/>
            <person name="Salzberg S.L."/>
            <person name="Tang P."/>
            <person name="Chiu C.-H."/>
            <person name="Lee Y.-S."/>
            <person name="Embley T.M."/>
            <person name="Coombs G.H."/>
            <person name="Mottram J.C."/>
            <person name="Tachezy J."/>
            <person name="Fraser-Liggett C.M."/>
            <person name="Johnson P.J."/>
        </authorList>
    </citation>
    <scope>NUCLEOTIDE SEQUENCE [LARGE SCALE GENOMIC DNA]</scope>
    <source>
        <strain evidence="2">G3</strain>
    </source>
</reference>
<feature type="transmembrane region" description="Helical" evidence="1">
    <location>
        <begin position="33"/>
        <end position="58"/>
    </location>
</feature>
<reference evidence="2" key="1">
    <citation type="submission" date="2006-10" db="EMBL/GenBank/DDBJ databases">
        <authorList>
            <person name="Amadeo P."/>
            <person name="Zhao Q."/>
            <person name="Wortman J."/>
            <person name="Fraser-Liggett C."/>
            <person name="Carlton J."/>
        </authorList>
    </citation>
    <scope>NUCLEOTIDE SEQUENCE</scope>
    <source>
        <strain evidence="2">G3</strain>
    </source>
</reference>
<dbReference type="InParanoid" id="A2DVM5"/>
<sequence length="626" mass="72450">MLSILLAFLHILICSYFGYEVAHAFIGKFLNWAVVFSIGVPFGMGIFTWIIFILSLYYELSATLAWSVTLVLLVISLFLRFRFKKYRKSYNITMAELIISIILPSALVLYFYQTTFLYEDFNVIGAQYGDLPFHLNIISSFAYGCNMHRKHLFDILSPFYANEKLAYPIIADYQAAILFVCFNIGYHYSLVIPSSLLIISIFVLLHNIISNFTENRYASMLGPWIFLFMGGRGVFCYFLPRSREDFISDYVHHWGDRKTGYWLHTILHIFLPQRVTVFGLPLSYGFIIILLNQKFKSVKPFIMAGLLVAIMPHIQAHACISAFEFALAFGIINFPWKDKKKAIFQIKCYICMGIPALGIGIPQLIPFFGRVSTNGFTKLKPIWKDDRVGALTYWWDGLFIFWAISIIFGLSVLTKKQFMQYIPALFVYYVSNFIKYQPWNMDNTKVFHGGWTPLAVAVVCNYIIYLMQQDSNFLEITAYLFIIACVASGIAGFAHFSPQICYQWNYDDFPYEFAEEVIAKTDPTKVWAADTFHNHPVSNLAGRQVLVGYGGWMISHNLDNKKRLEVLNLLMKNPDNTTYLDKHNVKYIAYHKTDRDELKHDIEPSPKWKLIIETSTWKAYERTDVI</sequence>
<feature type="transmembrane region" description="Helical" evidence="1">
    <location>
        <begin position="165"/>
        <end position="185"/>
    </location>
</feature>
<feature type="transmembrane region" description="Helical" evidence="1">
    <location>
        <begin position="64"/>
        <end position="81"/>
    </location>
</feature>
<evidence type="ECO:0000313" key="2">
    <source>
        <dbReference type="EMBL" id="EAY15567.1"/>
    </source>
</evidence>
<feature type="transmembrane region" description="Helical" evidence="1">
    <location>
        <begin position="348"/>
        <end position="369"/>
    </location>
</feature>
<evidence type="ECO:0000313" key="3">
    <source>
        <dbReference type="Proteomes" id="UP000001542"/>
    </source>
</evidence>
<keyword evidence="1" id="KW-1133">Transmembrane helix</keyword>
<keyword evidence="3" id="KW-1185">Reference proteome</keyword>
<organism evidence="2 3">
    <name type="scientific">Trichomonas vaginalis (strain ATCC PRA-98 / G3)</name>
    <dbReference type="NCBI Taxonomy" id="412133"/>
    <lineage>
        <taxon>Eukaryota</taxon>
        <taxon>Metamonada</taxon>
        <taxon>Parabasalia</taxon>
        <taxon>Trichomonadida</taxon>
        <taxon>Trichomonadidae</taxon>
        <taxon>Trichomonas</taxon>
    </lineage>
</organism>
<feature type="transmembrane region" description="Helical" evidence="1">
    <location>
        <begin position="93"/>
        <end position="112"/>
    </location>
</feature>
<keyword evidence="1" id="KW-0812">Transmembrane</keyword>
<proteinExistence type="predicted"/>
<name>A2DVM5_TRIV3</name>
<dbReference type="AlphaFoldDB" id="A2DVM5"/>
<feature type="transmembrane region" description="Helical" evidence="1">
    <location>
        <begin position="6"/>
        <end position="26"/>
    </location>
</feature>
<dbReference type="Proteomes" id="UP000001542">
    <property type="component" value="Unassembled WGS sequence"/>
</dbReference>
<protein>
    <submittedName>
        <fullName evidence="2">Uncharacterized protein</fullName>
    </submittedName>
</protein>
<dbReference type="KEGG" id="tva:4773570"/>
<dbReference type="VEuPathDB" id="TrichDB:TVAG_495860"/>
<feature type="transmembrane region" description="Helical" evidence="1">
    <location>
        <begin position="393"/>
        <end position="413"/>
    </location>
</feature>
<dbReference type="OrthoDB" id="10263533at2759"/>
<dbReference type="VEuPathDB" id="TrichDB:TVAGG3_0276000"/>